<dbReference type="SUPFAM" id="SSF47413">
    <property type="entry name" value="lambda repressor-like DNA-binding domains"/>
    <property type="match status" value="1"/>
</dbReference>
<dbReference type="Pfam" id="PF01381">
    <property type="entry name" value="HTH_3"/>
    <property type="match status" value="1"/>
</dbReference>
<gene>
    <name evidence="4" type="ORF">NCTC11685_00079</name>
    <name evidence="3" type="ORF">NCTC11694_00066</name>
</gene>
<protein>
    <submittedName>
        <fullName evidence="3">Transcriptional regulator, y4mF family</fullName>
    </submittedName>
</protein>
<reference evidence="5 6" key="1">
    <citation type="submission" date="2018-06" db="EMBL/GenBank/DDBJ databases">
        <authorList>
            <consortium name="Pathogen Informatics"/>
            <person name="Doyle S."/>
        </authorList>
    </citation>
    <scope>NUCLEOTIDE SEQUENCE [LARGE SCALE GENOMIC DNA]</scope>
    <source>
        <strain evidence="4 5">NCTC11685</strain>
        <strain evidence="3 6">NCTC11694</strain>
    </source>
</reference>
<evidence type="ECO:0000313" key="6">
    <source>
        <dbReference type="Proteomes" id="UP000255050"/>
    </source>
</evidence>
<dbReference type="SMART" id="SM00530">
    <property type="entry name" value="HTH_XRE"/>
    <property type="match status" value="1"/>
</dbReference>
<dbReference type="CDD" id="cd00093">
    <property type="entry name" value="HTH_XRE"/>
    <property type="match status" value="1"/>
</dbReference>
<dbReference type="Gene3D" id="1.10.260.40">
    <property type="entry name" value="lambda repressor-like DNA-binding domains"/>
    <property type="match status" value="1"/>
</dbReference>
<evidence type="ECO:0000313" key="3">
    <source>
        <dbReference type="EMBL" id="STR38929.1"/>
    </source>
</evidence>
<dbReference type="InterPro" id="IPR001387">
    <property type="entry name" value="Cro/C1-type_HTH"/>
</dbReference>
<feature type="region of interest" description="Disordered" evidence="1">
    <location>
        <begin position="74"/>
        <end position="101"/>
    </location>
</feature>
<evidence type="ECO:0000313" key="4">
    <source>
        <dbReference type="EMBL" id="STV71147.1"/>
    </source>
</evidence>
<dbReference type="PROSITE" id="PS50943">
    <property type="entry name" value="HTH_CROC1"/>
    <property type="match status" value="1"/>
</dbReference>
<evidence type="ECO:0000256" key="1">
    <source>
        <dbReference type="SAM" id="MobiDB-lite"/>
    </source>
</evidence>
<evidence type="ECO:0000313" key="5">
    <source>
        <dbReference type="Proteomes" id="UP000254863"/>
    </source>
</evidence>
<dbReference type="Proteomes" id="UP000255050">
    <property type="component" value="Unassembled WGS sequence"/>
</dbReference>
<dbReference type="InterPro" id="IPR010982">
    <property type="entry name" value="Lambda_DNA-bd_dom_sf"/>
</dbReference>
<proteinExistence type="predicted"/>
<dbReference type="EMBL" id="UGJR01000002">
    <property type="protein sequence ID" value="STR38929.1"/>
    <property type="molecule type" value="Genomic_DNA"/>
</dbReference>
<organism evidence="3 6">
    <name type="scientific">Klebsiella michiganensis</name>
    <dbReference type="NCBI Taxonomy" id="1134687"/>
    <lineage>
        <taxon>Bacteria</taxon>
        <taxon>Pseudomonadati</taxon>
        <taxon>Pseudomonadota</taxon>
        <taxon>Gammaproteobacteria</taxon>
        <taxon>Enterobacterales</taxon>
        <taxon>Enterobacteriaceae</taxon>
        <taxon>Klebsiella/Raoultella group</taxon>
        <taxon>Klebsiella</taxon>
    </lineage>
</organism>
<dbReference type="AlphaFoldDB" id="A0A7H4LS03"/>
<sequence length="101" mass="10911">MSSMSSHAEKLKQIRKAEGLTQASFAQAVGVALSTVKNYERGDKVVGLSIIDKVTNNQNFKKYTLWLMTGDTHPESGQISPTLSPDGQESISSRQNGKQAG</sequence>
<feature type="domain" description="HTH cro/C1-type" evidence="2">
    <location>
        <begin position="11"/>
        <end position="54"/>
    </location>
</feature>
<name>A0A7H4LS03_9ENTR</name>
<dbReference type="GO" id="GO:0003677">
    <property type="term" value="F:DNA binding"/>
    <property type="evidence" value="ECO:0007669"/>
    <property type="project" value="InterPro"/>
</dbReference>
<dbReference type="EMBL" id="UGMS01000001">
    <property type="protein sequence ID" value="STV71147.1"/>
    <property type="molecule type" value="Genomic_DNA"/>
</dbReference>
<comment type="caution">
    <text evidence="3">The sequence shown here is derived from an EMBL/GenBank/DDBJ whole genome shotgun (WGS) entry which is preliminary data.</text>
</comment>
<feature type="compositionally biased region" description="Polar residues" evidence="1">
    <location>
        <begin position="75"/>
        <end position="101"/>
    </location>
</feature>
<dbReference type="Proteomes" id="UP000254863">
    <property type="component" value="Unassembled WGS sequence"/>
</dbReference>
<accession>A0A7H4LS03</accession>
<evidence type="ECO:0000259" key="2">
    <source>
        <dbReference type="PROSITE" id="PS50943"/>
    </source>
</evidence>